<name>A0ACC2NGG2_9HYME</name>
<reference evidence="1" key="1">
    <citation type="submission" date="2023-04" db="EMBL/GenBank/DDBJ databases">
        <title>A chromosome-level genome assembly of the parasitoid wasp Eretmocerus hayati.</title>
        <authorList>
            <person name="Zhong Y."/>
            <person name="Liu S."/>
            <person name="Liu Y."/>
        </authorList>
    </citation>
    <scope>NUCLEOTIDE SEQUENCE</scope>
    <source>
        <strain evidence="1">ZJU_SS_LIU_2023</strain>
    </source>
</reference>
<comment type="caution">
    <text evidence="1">The sequence shown here is derived from an EMBL/GenBank/DDBJ whole genome shotgun (WGS) entry which is preliminary data.</text>
</comment>
<evidence type="ECO:0000313" key="1">
    <source>
        <dbReference type="EMBL" id="KAJ8670184.1"/>
    </source>
</evidence>
<proteinExistence type="predicted"/>
<dbReference type="EMBL" id="CM056743">
    <property type="protein sequence ID" value="KAJ8670184.1"/>
    <property type="molecule type" value="Genomic_DNA"/>
</dbReference>
<evidence type="ECO:0000313" key="2">
    <source>
        <dbReference type="Proteomes" id="UP001239111"/>
    </source>
</evidence>
<protein>
    <submittedName>
        <fullName evidence="1">Uncharacterized protein</fullName>
    </submittedName>
</protein>
<gene>
    <name evidence="1" type="ORF">QAD02_001443</name>
</gene>
<keyword evidence="2" id="KW-1185">Reference proteome</keyword>
<sequence>MERHARSLLTKQLRRSERVYVYEWSHTETAIVGIGPDVNGVASYLETSASPGVYAIASNMDVLALFCSVHKEILSCNKITINSEDVMMNTVNFRPSDIMYSDSATRPGNLVKLETRNFEDALAVHRLISYNERAYKFVSVPPYWDATKFVSFECMIVNETWSPEEIATTFRWMTEDLKISSLNEERQFWFDIPVISYDIETVSDLKNRVPTGIATNDNLFTVSVTHWHAKQQFSVVYLPIVGSSSSLDCAVETLMNHMRSRKLKHISDDNHFLLVFFDEKEALETVFELLSPKRKDSYVFHILTGWNTESYDNKFMLSRATYYGLRNVTDDFVYSGHGLTRGHWQRSMDLYRLIKLRYNFESYKLDSVAYKLLRERKRDVNAVALRFLFDYVRRTNRLLIKSDVTADKIDETETFRGGIDLEYTFKEIPCLVDSVDYNDQDSILVAVMFEKIKTLQDANVRSRECWQPVSNLNSRIARIKPRVLDRCFVSLLKSKNFLAKMENEERHLWYPLPNVMPNVPRNMAYNYLLKSVSVSDMIKKPGPIKRDANGREKLALAGGINFSFGHRYVRSQPNHVLQDLDFVQFFPSIIRDYNISEETVDFLPASYLLMSYDTTKNIEHFRLFDYNNHSDEDKIVTQVMIYNYVKNGTYFGEEFPFTKDELSKRGEDTVLVIYVGRRGLYSLACADAISRREKTKSGLAVLKDVLAAVDERIQFVKDGSDRENERRIDTTVAVELEIDNTEDDSDDGDDSNEEEFSEDSDNDQDSDKQRVVVENKRELWSTRFDFQNLHVSKVITVYATGEIYVDWDVVPSMTLDELNGLRSAVYDEQERYSNAYVLYKTFVSSVYGNLSAQVRSAVTYLGRYILLKTSRMLEKIGCEVLYGDTDGVIVINSTGRDVSYDINNALEVGTIETHKIIASIIVRSKIHLDELSPNSSRVEYTQHKNGPSAYKWAIDFVCDYERKFQIKIKHIEDVQQLWNRFFRTVFVSALANIGYRATEKDNGRVVVEKMDDSVREISSLSDVLINREDEEASGNKSAEEFSLDWFCQDVWVQDSYEKRCTLSEYKTFVSCKYPSLEKLKKHRVFYDIRWDDLSSENLRPSICLYDNNISKLNALRRINVSVFFGAVQKTTYYRLNAFVRQNTAGHNVALNETIEKLVRRVAFETEYRRHLVDPFTEDPDLRHPFF</sequence>
<organism evidence="1 2">
    <name type="scientific">Eretmocerus hayati</name>
    <dbReference type="NCBI Taxonomy" id="131215"/>
    <lineage>
        <taxon>Eukaryota</taxon>
        <taxon>Metazoa</taxon>
        <taxon>Ecdysozoa</taxon>
        <taxon>Arthropoda</taxon>
        <taxon>Hexapoda</taxon>
        <taxon>Insecta</taxon>
        <taxon>Pterygota</taxon>
        <taxon>Neoptera</taxon>
        <taxon>Endopterygota</taxon>
        <taxon>Hymenoptera</taxon>
        <taxon>Apocrita</taxon>
        <taxon>Proctotrupomorpha</taxon>
        <taxon>Chalcidoidea</taxon>
        <taxon>Aphelinidae</taxon>
        <taxon>Aphelininae</taxon>
        <taxon>Eretmocerus</taxon>
    </lineage>
</organism>
<dbReference type="Proteomes" id="UP001239111">
    <property type="component" value="Chromosome 3"/>
</dbReference>
<accession>A0ACC2NGG2</accession>